<evidence type="ECO:0000256" key="2">
    <source>
        <dbReference type="ARBA" id="ARBA00011738"/>
    </source>
</evidence>
<evidence type="ECO:0000313" key="10">
    <source>
        <dbReference type="EnsemblPlants" id="KEH17581"/>
    </source>
</evidence>
<dbReference type="InterPro" id="IPR011598">
    <property type="entry name" value="bHLH_dom"/>
</dbReference>
<dbReference type="STRING" id="3880.A0A072TK73"/>
<reference evidence="9 11" key="2">
    <citation type="journal article" date="2014" name="BMC Genomics">
        <title>An improved genome release (version Mt4.0) for the model legume Medicago truncatula.</title>
        <authorList>
            <person name="Tang H."/>
            <person name="Krishnakumar V."/>
            <person name="Bidwell S."/>
            <person name="Rosen B."/>
            <person name="Chan A."/>
            <person name="Zhou S."/>
            <person name="Gentzbittel L."/>
            <person name="Childs K.L."/>
            <person name="Yandell M."/>
            <person name="Gundlach H."/>
            <person name="Mayer K.F."/>
            <person name="Schwartz D.C."/>
            <person name="Town C.D."/>
        </authorList>
    </citation>
    <scope>GENOME REANNOTATION</scope>
    <source>
        <strain evidence="9">A17</strain>
        <strain evidence="10 11">cv. Jemalong A17</strain>
    </source>
</reference>
<proteinExistence type="predicted"/>
<dbReference type="GO" id="GO:0006357">
    <property type="term" value="P:regulation of transcription by RNA polymerase II"/>
    <property type="evidence" value="ECO:0000318"/>
    <property type="project" value="GO_Central"/>
</dbReference>
<evidence type="ECO:0000313" key="9">
    <source>
        <dbReference type="EMBL" id="KEH17581.1"/>
    </source>
</evidence>
<dbReference type="CDD" id="cd18914">
    <property type="entry name" value="bHLH_AtORG2_like"/>
    <property type="match status" value="1"/>
</dbReference>
<keyword evidence="7" id="KW-0175">Coiled coil</keyword>
<evidence type="ECO:0000256" key="4">
    <source>
        <dbReference type="ARBA" id="ARBA00023125"/>
    </source>
</evidence>
<keyword evidence="4" id="KW-0238">DNA-binding</keyword>
<dbReference type="FunFam" id="4.10.280.10:FF:000085">
    <property type="entry name" value="Transcription factor bHLH126"/>
    <property type="match status" value="1"/>
</dbReference>
<dbReference type="GO" id="GO:0046983">
    <property type="term" value="F:protein dimerization activity"/>
    <property type="evidence" value="ECO:0007669"/>
    <property type="project" value="InterPro"/>
</dbReference>
<dbReference type="Gene3D" id="4.10.280.10">
    <property type="entry name" value="Helix-loop-helix DNA-binding domain"/>
    <property type="match status" value="1"/>
</dbReference>
<accession>A0A072TK73</accession>
<reference evidence="9 11" key="1">
    <citation type="journal article" date="2011" name="Nature">
        <title>The Medicago genome provides insight into the evolution of rhizobial symbioses.</title>
        <authorList>
            <person name="Young N.D."/>
            <person name="Debelle F."/>
            <person name="Oldroyd G.E."/>
            <person name="Geurts R."/>
            <person name="Cannon S.B."/>
            <person name="Udvardi M.K."/>
            <person name="Benedito V.A."/>
            <person name="Mayer K.F."/>
            <person name="Gouzy J."/>
            <person name="Schoof H."/>
            <person name="Van de Peer Y."/>
            <person name="Proost S."/>
            <person name="Cook D.R."/>
            <person name="Meyers B.C."/>
            <person name="Spannagl M."/>
            <person name="Cheung F."/>
            <person name="De Mita S."/>
            <person name="Krishnakumar V."/>
            <person name="Gundlach H."/>
            <person name="Zhou S."/>
            <person name="Mudge J."/>
            <person name="Bharti A.K."/>
            <person name="Murray J.D."/>
            <person name="Naoumkina M.A."/>
            <person name="Rosen B."/>
            <person name="Silverstein K.A."/>
            <person name="Tang H."/>
            <person name="Rombauts S."/>
            <person name="Zhao P.X."/>
            <person name="Zhou P."/>
            <person name="Barbe V."/>
            <person name="Bardou P."/>
            <person name="Bechner M."/>
            <person name="Bellec A."/>
            <person name="Berger A."/>
            <person name="Berges H."/>
            <person name="Bidwell S."/>
            <person name="Bisseling T."/>
            <person name="Choisne N."/>
            <person name="Couloux A."/>
            <person name="Denny R."/>
            <person name="Deshpande S."/>
            <person name="Dai X."/>
            <person name="Doyle J.J."/>
            <person name="Dudez A.M."/>
            <person name="Farmer A.D."/>
            <person name="Fouteau S."/>
            <person name="Franken C."/>
            <person name="Gibelin C."/>
            <person name="Gish J."/>
            <person name="Goldstein S."/>
            <person name="Gonzalez A.J."/>
            <person name="Green P.J."/>
            <person name="Hallab A."/>
            <person name="Hartog M."/>
            <person name="Hua A."/>
            <person name="Humphray S.J."/>
            <person name="Jeong D.H."/>
            <person name="Jing Y."/>
            <person name="Jocker A."/>
            <person name="Kenton S.M."/>
            <person name="Kim D.J."/>
            <person name="Klee K."/>
            <person name="Lai H."/>
            <person name="Lang C."/>
            <person name="Lin S."/>
            <person name="Macmil S.L."/>
            <person name="Magdelenat G."/>
            <person name="Matthews L."/>
            <person name="McCorrison J."/>
            <person name="Monaghan E.L."/>
            <person name="Mun J.H."/>
            <person name="Najar F.Z."/>
            <person name="Nicholson C."/>
            <person name="Noirot C."/>
            <person name="O'Bleness M."/>
            <person name="Paule C.R."/>
            <person name="Poulain J."/>
            <person name="Prion F."/>
            <person name="Qin B."/>
            <person name="Qu C."/>
            <person name="Retzel E.F."/>
            <person name="Riddle C."/>
            <person name="Sallet E."/>
            <person name="Samain S."/>
            <person name="Samson N."/>
            <person name="Sanders I."/>
            <person name="Saurat O."/>
            <person name="Scarpelli C."/>
            <person name="Schiex T."/>
            <person name="Segurens B."/>
            <person name="Severin A.J."/>
            <person name="Sherrier D.J."/>
            <person name="Shi R."/>
            <person name="Sims S."/>
            <person name="Singer S.R."/>
            <person name="Sinharoy S."/>
            <person name="Sterck L."/>
            <person name="Viollet A."/>
            <person name="Wang B.B."/>
            <person name="Wang K."/>
            <person name="Wang M."/>
            <person name="Wang X."/>
            <person name="Warfsmann J."/>
            <person name="Weissenbach J."/>
            <person name="White D.D."/>
            <person name="White J.D."/>
            <person name="Wiley G.B."/>
            <person name="Wincker P."/>
            <person name="Xing Y."/>
            <person name="Yang L."/>
            <person name="Yao Z."/>
            <person name="Ying F."/>
            <person name="Zhai J."/>
            <person name="Zhou L."/>
            <person name="Zuber A."/>
            <person name="Denarie J."/>
            <person name="Dixon R.A."/>
            <person name="May G.D."/>
            <person name="Schwartz D.C."/>
            <person name="Rogers J."/>
            <person name="Quetier F."/>
            <person name="Town C.D."/>
            <person name="Roe B.A."/>
        </authorList>
    </citation>
    <scope>NUCLEOTIDE SEQUENCE [LARGE SCALE GENOMIC DNA]</scope>
    <source>
        <strain evidence="9">A17</strain>
        <strain evidence="10 11">cv. Jemalong A17</strain>
    </source>
</reference>
<dbReference type="GO" id="GO:0000981">
    <property type="term" value="F:DNA-binding transcription factor activity, RNA polymerase II-specific"/>
    <property type="evidence" value="ECO:0000318"/>
    <property type="project" value="GO_Central"/>
</dbReference>
<dbReference type="PANTHER" id="PTHR13935:SF155">
    <property type="entry name" value="TRANSCRIPTION FACTOR BHLH120-LIKE"/>
    <property type="match status" value="1"/>
</dbReference>
<dbReference type="SMART" id="SM00353">
    <property type="entry name" value="HLH"/>
    <property type="match status" value="1"/>
</dbReference>
<feature type="domain" description="BHLH" evidence="8">
    <location>
        <begin position="17"/>
        <end position="69"/>
    </location>
</feature>
<dbReference type="AlphaFoldDB" id="A0A072TK73"/>
<dbReference type="GO" id="GO:0090575">
    <property type="term" value="C:RNA polymerase II transcription regulator complex"/>
    <property type="evidence" value="ECO:0000318"/>
    <property type="project" value="GO_Central"/>
</dbReference>
<feature type="coiled-coil region" evidence="7">
    <location>
        <begin position="59"/>
        <end position="89"/>
    </location>
</feature>
<dbReference type="SUPFAM" id="SSF47459">
    <property type="entry name" value="HLH, helix-loop-helix DNA-binding domain"/>
    <property type="match status" value="1"/>
</dbReference>
<reference evidence="10" key="3">
    <citation type="submission" date="2015-06" db="UniProtKB">
        <authorList>
            <consortium name="EnsemblPlants"/>
        </authorList>
    </citation>
    <scope>IDENTIFICATION</scope>
    <source>
        <strain evidence="10">cv. Jemalong A17</strain>
    </source>
</reference>
<keyword evidence="6" id="KW-0539">Nucleus</keyword>
<evidence type="ECO:0000256" key="1">
    <source>
        <dbReference type="ARBA" id="ARBA00004123"/>
    </source>
</evidence>
<dbReference type="GO" id="GO:0000977">
    <property type="term" value="F:RNA polymerase II transcription regulatory region sequence-specific DNA binding"/>
    <property type="evidence" value="ECO:0000318"/>
    <property type="project" value="GO_Central"/>
</dbReference>
<dbReference type="InterPro" id="IPR015660">
    <property type="entry name" value="MASH1/Ascl1a-like"/>
</dbReference>
<protein>
    <submittedName>
        <fullName evidence="9">Transcription factor</fullName>
    </submittedName>
</protein>
<dbReference type="PROSITE" id="PS50888">
    <property type="entry name" value="BHLH"/>
    <property type="match status" value="1"/>
</dbReference>
<evidence type="ECO:0000256" key="7">
    <source>
        <dbReference type="SAM" id="Coils"/>
    </source>
</evidence>
<dbReference type="Proteomes" id="UP000002051">
    <property type="component" value="Unassembled WGS sequence"/>
</dbReference>
<comment type="subunit">
    <text evidence="2">Homodimer.</text>
</comment>
<dbReference type="PANTHER" id="PTHR13935">
    <property type="entry name" value="ACHAETE-SCUTE TRANSCRIPTION FACTOR-RELATED"/>
    <property type="match status" value="1"/>
</dbReference>
<dbReference type="EMBL" id="KL402732">
    <property type="protein sequence ID" value="KEH17581.1"/>
    <property type="molecule type" value="Genomic_DNA"/>
</dbReference>
<comment type="subcellular location">
    <subcellularLocation>
        <location evidence="1">Nucleus</location>
    </subcellularLocation>
</comment>
<organism evidence="9 11">
    <name type="scientific">Medicago truncatula</name>
    <name type="common">Barrel medic</name>
    <name type="synonym">Medicago tribuloides</name>
    <dbReference type="NCBI Taxonomy" id="3880"/>
    <lineage>
        <taxon>Eukaryota</taxon>
        <taxon>Viridiplantae</taxon>
        <taxon>Streptophyta</taxon>
        <taxon>Embryophyta</taxon>
        <taxon>Tracheophyta</taxon>
        <taxon>Spermatophyta</taxon>
        <taxon>Magnoliopsida</taxon>
        <taxon>eudicotyledons</taxon>
        <taxon>Gunneridae</taxon>
        <taxon>Pentapetalae</taxon>
        <taxon>rosids</taxon>
        <taxon>fabids</taxon>
        <taxon>Fabales</taxon>
        <taxon>Fabaceae</taxon>
        <taxon>Papilionoideae</taxon>
        <taxon>50 kb inversion clade</taxon>
        <taxon>NPAAA clade</taxon>
        <taxon>Hologalegina</taxon>
        <taxon>IRL clade</taxon>
        <taxon>Trifolieae</taxon>
        <taxon>Medicago</taxon>
    </lineage>
</organism>
<evidence type="ECO:0000256" key="3">
    <source>
        <dbReference type="ARBA" id="ARBA00023015"/>
    </source>
</evidence>
<evidence type="ECO:0000313" key="11">
    <source>
        <dbReference type="Proteomes" id="UP000002051"/>
    </source>
</evidence>
<sequence>MNKNHNMWQDIVMMEENKKWMHKETERQRRQEMSNLCTNLRSLLPIEYIKGKRSISDHVNEAMHYINHLQNKVKQLQDKKEELMKVSNLSRNVTTQNGSSSSNIQPFVIVQPFPGGLEIVCSYSFNKCLFPLSRVLSMLLKEGLNLISCTSNMIEGRFIYTIRSEEPIMPGIDYSELQRKLTEAISCSSLQENSFEPEIDNILR</sequence>
<evidence type="ECO:0000259" key="8">
    <source>
        <dbReference type="PROSITE" id="PS50888"/>
    </source>
</evidence>
<keyword evidence="3" id="KW-0805">Transcription regulation</keyword>
<dbReference type="EnsemblPlants" id="KEH17581">
    <property type="protein sequence ID" value="KEH17581"/>
    <property type="gene ID" value="MTR_0007s0330"/>
</dbReference>
<keyword evidence="5" id="KW-0804">Transcription</keyword>
<dbReference type="ExpressionAtlas" id="A0A072TK73">
    <property type="expression patterns" value="differential"/>
</dbReference>
<name>A0A072TK73_MEDTR</name>
<evidence type="ECO:0000256" key="5">
    <source>
        <dbReference type="ARBA" id="ARBA00023163"/>
    </source>
</evidence>
<keyword evidence="11" id="KW-1185">Reference proteome</keyword>
<gene>
    <name evidence="9" type="ORF">MTR_0007s0330</name>
</gene>
<evidence type="ECO:0000256" key="6">
    <source>
        <dbReference type="ARBA" id="ARBA00023242"/>
    </source>
</evidence>
<dbReference type="Pfam" id="PF00010">
    <property type="entry name" value="HLH"/>
    <property type="match status" value="1"/>
</dbReference>
<dbReference type="InterPro" id="IPR036638">
    <property type="entry name" value="HLH_DNA-bd_sf"/>
</dbReference>